<dbReference type="OrthoDB" id="9781032at2"/>
<organism evidence="3 4">
    <name type="scientific">Clostridium acetireducens DSM 10703</name>
    <dbReference type="NCBI Taxonomy" id="1121290"/>
    <lineage>
        <taxon>Bacteria</taxon>
        <taxon>Bacillati</taxon>
        <taxon>Bacillota</taxon>
        <taxon>Clostridia</taxon>
        <taxon>Eubacteriales</taxon>
        <taxon>Clostridiaceae</taxon>
        <taxon>Clostridium</taxon>
    </lineage>
</organism>
<dbReference type="InterPro" id="IPR002933">
    <property type="entry name" value="Peptidase_M20"/>
</dbReference>
<reference evidence="3 4" key="1">
    <citation type="submission" date="2016-06" db="EMBL/GenBank/DDBJ databases">
        <title>Genome sequence of Clostridium acetireducens DSM 10703.</title>
        <authorList>
            <person name="Poehlein A."/>
            <person name="Fluechter S."/>
            <person name="Duerre P."/>
            <person name="Daniel R."/>
        </authorList>
    </citation>
    <scope>NUCLEOTIDE SEQUENCE [LARGE SCALE GENOMIC DNA]</scope>
    <source>
        <strain evidence="3 4">DSM 10703</strain>
    </source>
</reference>
<dbReference type="PANTHER" id="PTHR30575:SF0">
    <property type="entry name" value="XAA-ARG DIPEPTIDASE"/>
    <property type="match status" value="1"/>
</dbReference>
<dbReference type="InterPro" id="IPR017144">
    <property type="entry name" value="Xaa-Arg_dipeptidase"/>
</dbReference>
<gene>
    <name evidence="3" type="primary">abgB_1</name>
    <name evidence="3" type="ORF">CLOACE_10620</name>
</gene>
<feature type="domain" description="Peptidase M20 dimerisation" evidence="2">
    <location>
        <begin position="168"/>
        <end position="260"/>
    </location>
</feature>
<dbReference type="AlphaFoldDB" id="A0A1E8EZ67"/>
<sequence>MKEKIKNSIKNVMEELSSISKYIYENPEEGHKEFKASSILEDFLQKQGFEVEKAVYGIETAFKATYDSKKEGAKIAYLCEYDALPEIGHGCGHNLISSMSIGAGIGLKSVIDDIGGSIAIFGTPAEETSGAKVKMVEEGAFKDVTAAMMVHPGPVTEKSGTSLALQAVQFEFHGKSAHAAKYPEKGVNALDGTILTFNNINALRQHIPSDVRIHGIINHGGKAPNIVPDYASAQFYIRAKNKQILEDVSNKVKHCAEAAAMATGSNVKISNFELSYDNMVTNYTLSEAFINNLKDLGEKDILDKSDAHGSLDMGNVSNVVPAIHTWVGVGNKNLVLHTKEFADFTQSDSAKEAVYKGACALALTGYDIIISKELREKIQQEFKENILNKNK</sequence>
<dbReference type="GO" id="GO:0046657">
    <property type="term" value="P:folic acid catabolic process"/>
    <property type="evidence" value="ECO:0007669"/>
    <property type="project" value="TreeGrafter"/>
</dbReference>
<dbReference type="RefSeq" id="WP_070109994.1">
    <property type="nucleotide sequence ID" value="NZ_LZFO01000012.1"/>
</dbReference>
<proteinExistence type="inferred from homology"/>
<evidence type="ECO:0000313" key="4">
    <source>
        <dbReference type="Proteomes" id="UP000175744"/>
    </source>
</evidence>
<dbReference type="Gene3D" id="3.30.70.360">
    <property type="match status" value="1"/>
</dbReference>
<dbReference type="NCBIfam" id="TIGR01891">
    <property type="entry name" value="amidohydrolases"/>
    <property type="match status" value="1"/>
</dbReference>
<keyword evidence="4" id="KW-1185">Reference proteome</keyword>
<keyword evidence="3" id="KW-0378">Hydrolase</keyword>
<dbReference type="Pfam" id="PF01546">
    <property type="entry name" value="Peptidase_M20"/>
    <property type="match status" value="1"/>
</dbReference>
<dbReference type="CDD" id="cd03887">
    <property type="entry name" value="M20_Acy1L2"/>
    <property type="match status" value="1"/>
</dbReference>
<dbReference type="STRING" id="1121290.CLAOCE_10620"/>
<comment type="caution">
    <text evidence="3">The sequence shown here is derived from an EMBL/GenBank/DDBJ whole genome shotgun (WGS) entry which is preliminary data.</text>
</comment>
<dbReference type="PIRSF" id="PIRSF037226">
    <property type="entry name" value="Amidohydrolase_ACY1L2_prd"/>
    <property type="match status" value="1"/>
</dbReference>
<dbReference type="FunFam" id="3.30.70.360:FF:000004">
    <property type="entry name" value="Peptidase M20 domain-containing protein 2"/>
    <property type="match status" value="1"/>
</dbReference>
<protein>
    <recommendedName>
        <fullName evidence="1">Peptidase M20 domain-containing protein 2</fullName>
    </recommendedName>
</protein>
<name>A0A1E8EZ67_9CLOT</name>
<dbReference type="Pfam" id="PF07687">
    <property type="entry name" value="M20_dimer"/>
    <property type="match status" value="1"/>
</dbReference>
<dbReference type="SUPFAM" id="SSF53187">
    <property type="entry name" value="Zn-dependent exopeptidases"/>
    <property type="match status" value="1"/>
</dbReference>
<dbReference type="InterPro" id="IPR036264">
    <property type="entry name" value="Bact_exopeptidase_dim_dom"/>
</dbReference>
<dbReference type="GO" id="GO:0005737">
    <property type="term" value="C:cytoplasm"/>
    <property type="evidence" value="ECO:0007669"/>
    <property type="project" value="TreeGrafter"/>
</dbReference>
<evidence type="ECO:0000256" key="1">
    <source>
        <dbReference type="PIRNR" id="PIRNR037226"/>
    </source>
</evidence>
<evidence type="ECO:0000259" key="2">
    <source>
        <dbReference type="Pfam" id="PF07687"/>
    </source>
</evidence>
<dbReference type="InterPro" id="IPR011650">
    <property type="entry name" value="Peptidase_M20_dimer"/>
</dbReference>
<dbReference type="SUPFAM" id="SSF55031">
    <property type="entry name" value="Bacterial exopeptidase dimerisation domain"/>
    <property type="match status" value="1"/>
</dbReference>
<dbReference type="InterPro" id="IPR017439">
    <property type="entry name" value="Amidohydrolase"/>
</dbReference>
<dbReference type="Proteomes" id="UP000175744">
    <property type="component" value="Unassembled WGS sequence"/>
</dbReference>
<dbReference type="GO" id="GO:0016805">
    <property type="term" value="F:dipeptidase activity"/>
    <property type="evidence" value="ECO:0007669"/>
    <property type="project" value="InterPro"/>
</dbReference>
<dbReference type="Gene3D" id="3.40.630.10">
    <property type="entry name" value="Zn peptidases"/>
    <property type="match status" value="1"/>
</dbReference>
<dbReference type="InterPro" id="IPR052030">
    <property type="entry name" value="Peptidase_M20/M20A_hydrolases"/>
</dbReference>
<accession>A0A1E8EZ67</accession>
<dbReference type="PATRIC" id="fig|1121290.3.peg.1065"/>
<comment type="similarity">
    <text evidence="1">Belongs to the peptidase M20A family.</text>
</comment>
<dbReference type="PANTHER" id="PTHR30575">
    <property type="entry name" value="PEPTIDASE M20"/>
    <property type="match status" value="1"/>
</dbReference>
<dbReference type="GO" id="GO:0071713">
    <property type="term" value="F:para-aminobenzoyl-glutamate hydrolase activity"/>
    <property type="evidence" value="ECO:0007669"/>
    <property type="project" value="TreeGrafter"/>
</dbReference>
<evidence type="ECO:0000313" key="3">
    <source>
        <dbReference type="EMBL" id="OFI06289.1"/>
    </source>
</evidence>
<dbReference type="EMBL" id="LZFO01000012">
    <property type="protein sequence ID" value="OFI06289.1"/>
    <property type="molecule type" value="Genomic_DNA"/>
</dbReference>